<dbReference type="RefSeq" id="WP_022201942.1">
    <property type="nucleotide sequence ID" value="NZ_CATYWZ010000028.1"/>
</dbReference>
<keyword evidence="2" id="KW-0812">Transmembrane</keyword>
<feature type="region of interest" description="Disordered" evidence="1">
    <location>
        <begin position="46"/>
        <end position="75"/>
    </location>
</feature>
<feature type="transmembrane region" description="Helical" evidence="2">
    <location>
        <begin position="7"/>
        <end position="27"/>
    </location>
</feature>
<evidence type="ECO:0000313" key="5">
    <source>
        <dbReference type="Proteomes" id="UP000095512"/>
    </source>
</evidence>
<reference evidence="4 6" key="2">
    <citation type="submission" date="2018-06" db="EMBL/GenBank/DDBJ databases">
        <authorList>
            <consortium name="Pathogen Informatics"/>
            <person name="Doyle S."/>
        </authorList>
    </citation>
    <scope>NUCLEOTIDE SEQUENCE [LARGE SCALE GENOMIC DNA]</scope>
    <source>
        <strain evidence="4 6">NCTC11224</strain>
    </source>
</reference>
<dbReference type="Proteomes" id="UP000251853">
    <property type="component" value="Unassembled WGS sequence"/>
</dbReference>
<dbReference type="Proteomes" id="UP000095512">
    <property type="component" value="Unassembled WGS sequence"/>
</dbReference>
<keyword evidence="2" id="KW-1133">Transmembrane helix</keyword>
<dbReference type="EMBL" id="CZAB01000002">
    <property type="protein sequence ID" value="CUO11516.1"/>
    <property type="molecule type" value="Genomic_DNA"/>
</dbReference>
<keyword evidence="6" id="KW-1185">Reference proteome</keyword>
<keyword evidence="2" id="KW-0472">Membrane</keyword>
<dbReference type="AlphaFoldDB" id="A0A174CJ10"/>
<evidence type="ECO:0000313" key="4">
    <source>
        <dbReference type="EMBL" id="SQB16303.1"/>
    </source>
</evidence>
<dbReference type="EMBL" id="UAVW01000020">
    <property type="protein sequence ID" value="SQB16303.1"/>
    <property type="molecule type" value="Genomic_DNA"/>
</dbReference>
<reference evidence="3 5" key="1">
    <citation type="submission" date="2015-09" db="EMBL/GenBank/DDBJ databases">
        <authorList>
            <consortium name="Pathogen Informatics"/>
        </authorList>
    </citation>
    <scope>NUCLEOTIDE SEQUENCE [LARGE SCALE GENOMIC DNA]</scope>
    <source>
        <strain evidence="3 5">2789STDY5834865</strain>
    </source>
</reference>
<proteinExistence type="predicted"/>
<evidence type="ECO:0000256" key="1">
    <source>
        <dbReference type="SAM" id="MobiDB-lite"/>
    </source>
</evidence>
<evidence type="ECO:0000313" key="6">
    <source>
        <dbReference type="Proteomes" id="UP000251853"/>
    </source>
</evidence>
<organism evidence="3 5">
    <name type="scientific">Enterocloster clostridioformis</name>
    <dbReference type="NCBI Taxonomy" id="1531"/>
    <lineage>
        <taxon>Bacteria</taxon>
        <taxon>Bacillati</taxon>
        <taxon>Bacillota</taxon>
        <taxon>Clostridia</taxon>
        <taxon>Lachnospirales</taxon>
        <taxon>Lachnospiraceae</taxon>
        <taxon>Enterocloster</taxon>
    </lineage>
</organism>
<gene>
    <name evidence="3" type="ORF">ERS852480_00483</name>
    <name evidence="4" type="ORF">NCTC11224_05414</name>
</gene>
<protein>
    <submittedName>
        <fullName evidence="3">Putative lipoprotein</fullName>
    </submittedName>
</protein>
<sequence>MDTNKKILIGAIGAAVVIGGVAIGLILSKTPEKADLSTIHTEAATEAPKETLPATTQAQETEETAESQEGAASSVSASIETYTSGKVSIQYPAVDQLDDASKKDKINELLKTNALSVIKANDIDEANDTLDIKCKVISVDRKRLTATYTGTLSAKGAAHPVNLFYSNTVNLLQAQNLGLDDFTDAYTMAGYVLSDDVKFSGISSDVEAQVLSYRSSMDLDSLTAVFNSADFPLSSETQWPESFSYENQGTIYFSLPVPHALGDYVLVAFDPTTK</sequence>
<keyword evidence="3" id="KW-0449">Lipoprotein</keyword>
<accession>A0A174CJ10</accession>
<evidence type="ECO:0000256" key="2">
    <source>
        <dbReference type="SAM" id="Phobius"/>
    </source>
</evidence>
<name>A0A174CJ10_9FIRM</name>
<evidence type="ECO:0000313" key="3">
    <source>
        <dbReference type="EMBL" id="CUO11516.1"/>
    </source>
</evidence>